<reference evidence="2 3" key="2">
    <citation type="submission" date="2019-09" db="EMBL/GenBank/DDBJ databases">
        <authorList>
            <person name="Jin C."/>
        </authorList>
    </citation>
    <scope>NUCLEOTIDE SEQUENCE [LARGE SCALE GENOMIC DNA]</scope>
    <source>
        <strain evidence="2 3">BN140078</strain>
    </source>
</reference>
<dbReference type="InterPro" id="IPR001190">
    <property type="entry name" value="SRCR"/>
</dbReference>
<evidence type="ECO:0000259" key="1">
    <source>
        <dbReference type="PROSITE" id="PS50287"/>
    </source>
</evidence>
<dbReference type="SUPFAM" id="SSF55961">
    <property type="entry name" value="Bet v1-like"/>
    <property type="match status" value="1"/>
</dbReference>
<dbReference type="Gene3D" id="3.30.530.20">
    <property type="match status" value="1"/>
</dbReference>
<keyword evidence="3" id="KW-1185">Reference proteome</keyword>
<dbReference type="RefSeq" id="WP_149836840.1">
    <property type="nucleotide sequence ID" value="NZ_VUOC01000001.1"/>
</dbReference>
<feature type="domain" description="SRCR" evidence="1">
    <location>
        <begin position="104"/>
        <end position="146"/>
    </location>
</feature>
<sequence length="146" mass="16256">MAILVFTTEIAADKQRVWDIMMHPDTYKEWVGAGWTGAYYDGVWEQGQKVALLSPGQGGTLMELVEVRPYEYLFAKHVAVVNPDGTKDRDSDAAKGWVGSTESYTLKGGNGSTVVKVEIHTVPEWTSMFEEGWPNALAKLKEVCER</sequence>
<dbReference type="EMBL" id="VUOC01000001">
    <property type="protein sequence ID" value="KAA2245451.1"/>
    <property type="molecule type" value="Genomic_DNA"/>
</dbReference>
<protein>
    <recommendedName>
        <fullName evidence="1">SRCR domain-containing protein</fullName>
    </recommendedName>
</protein>
<dbReference type="InterPro" id="IPR023393">
    <property type="entry name" value="START-like_dom_sf"/>
</dbReference>
<dbReference type="PROSITE" id="PS50287">
    <property type="entry name" value="SRCR_2"/>
    <property type="match status" value="1"/>
</dbReference>
<reference evidence="2 3" key="1">
    <citation type="submission" date="2019-09" db="EMBL/GenBank/DDBJ databases">
        <title>Chitinophaga ginsengihumi sp. nov., isolated from soil of ginseng rhizosphere.</title>
        <authorList>
            <person name="Lee J."/>
        </authorList>
    </citation>
    <scope>NUCLEOTIDE SEQUENCE [LARGE SCALE GENOMIC DNA]</scope>
    <source>
        <strain evidence="2 3">BN140078</strain>
    </source>
</reference>
<evidence type="ECO:0000313" key="3">
    <source>
        <dbReference type="Proteomes" id="UP000324611"/>
    </source>
</evidence>
<evidence type="ECO:0000313" key="2">
    <source>
        <dbReference type="EMBL" id="KAA2245451.1"/>
    </source>
</evidence>
<organism evidence="2 3">
    <name type="scientific">Chitinophaga agrisoli</name>
    <dbReference type="NCBI Taxonomy" id="2607653"/>
    <lineage>
        <taxon>Bacteria</taxon>
        <taxon>Pseudomonadati</taxon>
        <taxon>Bacteroidota</taxon>
        <taxon>Chitinophagia</taxon>
        <taxon>Chitinophagales</taxon>
        <taxon>Chitinophagaceae</taxon>
        <taxon>Chitinophaga</taxon>
    </lineage>
</organism>
<accession>A0A5B2W1B8</accession>
<comment type="caution">
    <text evidence="2">The sequence shown here is derived from an EMBL/GenBank/DDBJ whole genome shotgun (WGS) entry which is preliminary data.</text>
</comment>
<dbReference type="Proteomes" id="UP000324611">
    <property type="component" value="Unassembled WGS sequence"/>
</dbReference>
<gene>
    <name evidence="2" type="ORF">F0L74_05700</name>
</gene>
<dbReference type="GO" id="GO:0016020">
    <property type="term" value="C:membrane"/>
    <property type="evidence" value="ECO:0007669"/>
    <property type="project" value="InterPro"/>
</dbReference>
<dbReference type="AlphaFoldDB" id="A0A5B2W1B8"/>
<proteinExistence type="predicted"/>
<name>A0A5B2W1B8_9BACT</name>